<dbReference type="InterPro" id="IPR040757">
    <property type="entry name" value="Regnase_1/ZC3H12_C"/>
</dbReference>
<evidence type="ECO:0000313" key="5">
    <source>
        <dbReference type="Proteomes" id="UP001374579"/>
    </source>
</evidence>
<feature type="region of interest" description="Disordered" evidence="2">
    <location>
        <begin position="1059"/>
        <end position="1093"/>
    </location>
</feature>
<dbReference type="PANTHER" id="PTHR12876">
    <property type="entry name" value="N4BP1-RELATED"/>
    <property type="match status" value="1"/>
</dbReference>
<evidence type="ECO:0000313" key="4">
    <source>
        <dbReference type="EMBL" id="KAK7108193.1"/>
    </source>
</evidence>
<dbReference type="Pfam" id="PF11977">
    <property type="entry name" value="RNase_Zc3h12a"/>
    <property type="match status" value="1"/>
</dbReference>
<feature type="region of interest" description="Disordered" evidence="2">
    <location>
        <begin position="706"/>
        <end position="725"/>
    </location>
</feature>
<proteinExistence type="predicted"/>
<dbReference type="CDD" id="cd18729">
    <property type="entry name" value="PIN_Zc3h12-like"/>
    <property type="match status" value="1"/>
</dbReference>
<keyword evidence="5" id="KW-1185">Reference proteome</keyword>
<dbReference type="GO" id="GO:0003729">
    <property type="term" value="F:mRNA binding"/>
    <property type="evidence" value="ECO:0007669"/>
    <property type="project" value="TreeGrafter"/>
</dbReference>
<feature type="compositionally biased region" description="Polar residues" evidence="2">
    <location>
        <begin position="672"/>
        <end position="688"/>
    </location>
</feature>
<gene>
    <name evidence="4" type="ORF">V1264_015975</name>
</gene>
<dbReference type="Pfam" id="PF18561">
    <property type="entry name" value="Regnase_1_C"/>
    <property type="match status" value="1"/>
</dbReference>
<feature type="compositionally biased region" description="Polar residues" evidence="2">
    <location>
        <begin position="993"/>
        <end position="1015"/>
    </location>
</feature>
<feature type="compositionally biased region" description="Low complexity" evidence="2">
    <location>
        <begin position="899"/>
        <end position="911"/>
    </location>
</feature>
<feature type="zinc finger region" description="C3H1-type" evidence="1">
    <location>
        <begin position="573"/>
        <end position="598"/>
    </location>
</feature>
<feature type="domain" description="C3H1-type" evidence="3">
    <location>
        <begin position="573"/>
        <end position="598"/>
    </location>
</feature>
<dbReference type="GO" id="GO:0004521">
    <property type="term" value="F:RNA endonuclease activity"/>
    <property type="evidence" value="ECO:0007669"/>
    <property type="project" value="TreeGrafter"/>
</dbReference>
<sequence>MAQAEVVVDKSKLRLVNRYKEHILELYDVTVTVKTKCDETVGSVQLQDESGEKHDSTFALLSSSTSPKSVEKATVYLKAVLEESSDFTIARHSLSHEEFEMVRKNSDAIERRHLIVLDLSRLELCMKGRGLHVQAARQQVQQLIMGQQSADPMDHGLTQSAVASSDFHLQQGEDFSVRKVPVCDKDSGVEVREKSFGDQPFSPSFRDADNNLISGPSHSDPMRSYSLTTDAEQEQYLSVCTSDFDLTPRGSSAGFGRTFAQVASAADARFGVDAVKDPRTGVISEVDFQEAESGRSSSSSSDEDSGVGVMDKRDPRYNAWLTYAIKLGYIEADLDRVIGRHGLDCDENQMLHELIEGSAGSGNAESEDFFEGGFSVSEPPPDFASTESELLKSVREKVSKSAEDSSSNLRHIVIDGSNVAMSHGKNVFSCQGIRIAVDWFRQRGHKEITVFVPQWRKETSRPDTPITDQSILTDLEKQGIVVFTPARRIKGRRVVCYDDRFVLKLAADTNGIVVSNDNYRDLLNEDQEYRKVVDERLLMYTFVNDRFMPPEDPLGRRGPTLDNFLCKEPTSPPTLPPECPYGRKCTYGNKCKYYHPERGSQPHKTVTEALREQATIKMQERAAKGPEQDKSRKPKPKLTRTRSLAPGEPLPSEKISPVSPLPSGLKEPDSDPATSRVKSPTRGTSKTSDYLREHRRKLEEALAKVSLSDAAPVVPPPEPGPISSPREALSPLPAMGSRVSSPSRLNVPFTSSQEGSLVSGHLLLAKKLSDEGSDTNFFNPKTSSNRASPVMLAGPAGSGIGHHDSAQFNSLFDRRPSLQDHHFQTQLQNQQQYYTQPPHLLARDSESASGTCVSGPARYHQDPAYQVQGMGSHCQSFPIMEKDSGRRALHRGYSEHPPSALSMAGSMSMEGGSREHTPLKPQHSVPSQFPPTPGTFQGRPFKGMMRQNSSSDTQLYMAGSGDGTLPSHVSVPSFSGLDARGPQSVHSQAEPHSMQQHQHGLSRSTSVQPFPHQQSFIGPMGLDRQCSEVVYSTQDRAAHTMHPYPQQWDMGSMYHSHPASPHYHPHPHLPATPSTHQPPPPFIGSGVPQWQHNPMQRRSFPAEQPIPPSDPRYSLYYHLCSIFAEHRVRAVMNKYPDETDPQKICASIMNTL</sequence>
<dbReference type="PROSITE" id="PS50103">
    <property type="entry name" value="ZF_C3H1"/>
    <property type="match status" value="1"/>
</dbReference>
<protein>
    <recommendedName>
        <fullName evidence="3">C3H1-type domain-containing protein</fullName>
    </recommendedName>
</protein>
<dbReference type="AlphaFoldDB" id="A0AAN9BN22"/>
<dbReference type="GO" id="GO:0005634">
    <property type="term" value="C:nucleus"/>
    <property type="evidence" value="ECO:0007669"/>
    <property type="project" value="TreeGrafter"/>
</dbReference>
<feature type="region of interest" description="Disordered" evidence="2">
    <location>
        <begin position="619"/>
        <end position="692"/>
    </location>
</feature>
<feature type="region of interest" description="Disordered" evidence="2">
    <location>
        <begin position="889"/>
        <end position="1015"/>
    </location>
</feature>
<feature type="compositionally biased region" description="Pro residues" evidence="2">
    <location>
        <begin position="713"/>
        <end position="722"/>
    </location>
</feature>
<evidence type="ECO:0000259" key="3">
    <source>
        <dbReference type="PROSITE" id="PS50103"/>
    </source>
</evidence>
<feature type="region of interest" description="Disordered" evidence="2">
    <location>
        <begin position="288"/>
        <end position="311"/>
    </location>
</feature>
<keyword evidence="1" id="KW-0862">Zinc</keyword>
<dbReference type="EMBL" id="JBAMIC010000004">
    <property type="protein sequence ID" value="KAK7108193.1"/>
    <property type="molecule type" value="Genomic_DNA"/>
</dbReference>
<evidence type="ECO:0000256" key="1">
    <source>
        <dbReference type="PROSITE-ProRule" id="PRU00723"/>
    </source>
</evidence>
<dbReference type="PANTHER" id="PTHR12876:SF35">
    <property type="entry name" value="LD08718P-RELATED"/>
    <property type="match status" value="1"/>
</dbReference>
<feature type="compositionally biased region" description="Basic and acidic residues" evidence="2">
    <location>
        <begin position="619"/>
        <end position="631"/>
    </location>
</feature>
<name>A0AAN9BN22_9CAEN</name>
<dbReference type="Proteomes" id="UP001374579">
    <property type="component" value="Unassembled WGS sequence"/>
</dbReference>
<dbReference type="FunFam" id="3.40.50.11980:FF:000001">
    <property type="entry name" value="ZC3H12A isoform 1"/>
    <property type="match status" value="1"/>
</dbReference>
<dbReference type="GO" id="GO:0008270">
    <property type="term" value="F:zinc ion binding"/>
    <property type="evidence" value="ECO:0007669"/>
    <property type="project" value="UniProtKB-KW"/>
</dbReference>
<dbReference type="InterPro" id="IPR051101">
    <property type="entry name" value="ZC3H12/N4BP1_RNase_Reg"/>
</dbReference>
<keyword evidence="1" id="KW-0479">Metal-binding</keyword>
<keyword evidence="1" id="KW-0863">Zinc-finger</keyword>
<organism evidence="4 5">
    <name type="scientific">Littorina saxatilis</name>
    <dbReference type="NCBI Taxonomy" id="31220"/>
    <lineage>
        <taxon>Eukaryota</taxon>
        <taxon>Metazoa</taxon>
        <taxon>Spiralia</taxon>
        <taxon>Lophotrochozoa</taxon>
        <taxon>Mollusca</taxon>
        <taxon>Gastropoda</taxon>
        <taxon>Caenogastropoda</taxon>
        <taxon>Littorinimorpha</taxon>
        <taxon>Littorinoidea</taxon>
        <taxon>Littorinidae</taxon>
        <taxon>Littorina</taxon>
    </lineage>
</organism>
<dbReference type="GO" id="GO:0036464">
    <property type="term" value="C:cytoplasmic ribonucleoprotein granule"/>
    <property type="evidence" value="ECO:0007669"/>
    <property type="project" value="TreeGrafter"/>
</dbReference>
<comment type="caution">
    <text evidence="4">The sequence shown here is derived from an EMBL/GenBank/DDBJ whole genome shotgun (WGS) entry which is preliminary data.</text>
</comment>
<dbReference type="Gene3D" id="3.40.50.11980">
    <property type="match status" value="1"/>
</dbReference>
<accession>A0AAN9BN22</accession>
<evidence type="ECO:0000256" key="2">
    <source>
        <dbReference type="SAM" id="MobiDB-lite"/>
    </source>
</evidence>
<reference evidence="4 5" key="1">
    <citation type="submission" date="2024-02" db="EMBL/GenBank/DDBJ databases">
        <title>Chromosome-scale genome assembly of the rough periwinkle Littorina saxatilis.</title>
        <authorList>
            <person name="De Jode A."/>
            <person name="Faria R."/>
            <person name="Formenti G."/>
            <person name="Sims Y."/>
            <person name="Smith T.P."/>
            <person name="Tracey A."/>
            <person name="Wood J.M.D."/>
            <person name="Zagrodzka Z.B."/>
            <person name="Johannesson K."/>
            <person name="Butlin R.K."/>
            <person name="Leder E.H."/>
        </authorList>
    </citation>
    <scope>NUCLEOTIDE SEQUENCE [LARGE SCALE GENOMIC DNA]</scope>
    <source>
        <strain evidence="4">Snail1</strain>
        <tissue evidence="4">Muscle</tissue>
    </source>
</reference>
<dbReference type="InterPro" id="IPR000571">
    <property type="entry name" value="Znf_CCCH"/>
</dbReference>
<dbReference type="InterPro" id="IPR021869">
    <property type="entry name" value="RNase_Zc3h12_NYN"/>
</dbReference>